<dbReference type="OrthoDB" id="9810967at2"/>
<keyword evidence="10" id="KW-1185">Reference proteome</keyword>
<protein>
    <recommendedName>
        <fullName evidence="6 7">6-phosphogluconolactonase</fullName>
        <shortName evidence="7">6PGL</shortName>
        <ecNumber evidence="5 7">3.1.1.31</ecNumber>
    </recommendedName>
</protein>
<comment type="pathway">
    <text evidence="3 7">Carbohydrate degradation; pentose phosphate pathway; D-ribulose 5-phosphate from D-glucose 6-phosphate (oxidative stage): step 2/3.</text>
</comment>
<comment type="similarity">
    <text evidence="4 7">Belongs to the glucosamine/galactosamine-6-phosphate isomerase family. 6-phosphogluconolactonase subfamily.</text>
</comment>
<dbReference type="InterPro" id="IPR037171">
    <property type="entry name" value="NagB/RpiA_transferase-like"/>
</dbReference>
<dbReference type="EC" id="3.1.1.31" evidence="5 7"/>
<name>A0A098SBJ9_9BACT</name>
<evidence type="ECO:0000256" key="1">
    <source>
        <dbReference type="ARBA" id="ARBA00000832"/>
    </source>
</evidence>
<comment type="catalytic activity">
    <reaction evidence="1 7">
        <text>6-phospho-D-glucono-1,5-lactone + H2O = 6-phospho-D-gluconate + H(+)</text>
        <dbReference type="Rhea" id="RHEA:12556"/>
        <dbReference type="ChEBI" id="CHEBI:15377"/>
        <dbReference type="ChEBI" id="CHEBI:15378"/>
        <dbReference type="ChEBI" id="CHEBI:57955"/>
        <dbReference type="ChEBI" id="CHEBI:58759"/>
        <dbReference type="EC" id="3.1.1.31"/>
    </reaction>
</comment>
<feature type="domain" description="Glucosamine/galactosamine-6-phosphate isomerase" evidence="8">
    <location>
        <begin position="11"/>
        <end position="227"/>
    </location>
</feature>
<gene>
    <name evidence="7" type="primary">pgl</name>
    <name evidence="9" type="ORF">IX84_01900</name>
</gene>
<evidence type="ECO:0000313" key="9">
    <source>
        <dbReference type="EMBL" id="KGE89551.1"/>
    </source>
</evidence>
<proteinExistence type="inferred from homology"/>
<dbReference type="EMBL" id="JPOS01000004">
    <property type="protein sequence ID" value="KGE89551.1"/>
    <property type="molecule type" value="Genomic_DNA"/>
</dbReference>
<dbReference type="InterPro" id="IPR039104">
    <property type="entry name" value="6PGL"/>
</dbReference>
<dbReference type="RefSeq" id="WP_044216070.1">
    <property type="nucleotide sequence ID" value="NZ_JBKAGJ010000005.1"/>
</dbReference>
<dbReference type="GO" id="GO:0017057">
    <property type="term" value="F:6-phosphogluconolactonase activity"/>
    <property type="evidence" value="ECO:0007669"/>
    <property type="project" value="UniProtKB-UniRule"/>
</dbReference>
<dbReference type="AlphaFoldDB" id="A0A098SBJ9"/>
<evidence type="ECO:0000256" key="7">
    <source>
        <dbReference type="RuleBase" id="RU365095"/>
    </source>
</evidence>
<dbReference type="CDD" id="cd01400">
    <property type="entry name" value="6PGL"/>
    <property type="match status" value="1"/>
</dbReference>
<dbReference type="STRING" id="1524460.IX84_01900"/>
<evidence type="ECO:0000256" key="5">
    <source>
        <dbReference type="ARBA" id="ARBA00013198"/>
    </source>
</evidence>
<accession>A0A098SBJ9</accession>
<evidence type="ECO:0000256" key="2">
    <source>
        <dbReference type="ARBA" id="ARBA00002681"/>
    </source>
</evidence>
<evidence type="ECO:0000256" key="6">
    <source>
        <dbReference type="ARBA" id="ARBA00020337"/>
    </source>
</evidence>
<reference evidence="9 10" key="1">
    <citation type="journal article" date="2014" name="Int. J. Syst. Evol. Microbiol.">
        <title>Phaeodactylibacter xiamenensis gen. nov., sp. nov., a member of the family Saprospiraceae isolated from the marine alga Phaeodactylum tricornutum.</title>
        <authorList>
            <person name="Chen Z.Jr."/>
            <person name="Lei X."/>
            <person name="Lai Q."/>
            <person name="Li Y."/>
            <person name="Zhang B."/>
            <person name="Zhang J."/>
            <person name="Zhang H."/>
            <person name="Yang L."/>
            <person name="Zheng W."/>
            <person name="Tian Y."/>
            <person name="Yu Z."/>
            <person name="Xu H.Jr."/>
            <person name="Zheng T."/>
        </authorList>
    </citation>
    <scope>NUCLEOTIDE SEQUENCE [LARGE SCALE GENOMIC DNA]</scope>
    <source>
        <strain evidence="9 10">KD52</strain>
    </source>
</reference>
<comment type="function">
    <text evidence="2 7">Hydrolysis of 6-phosphogluconolactone to 6-phosphogluconate.</text>
</comment>
<organism evidence="9 10">
    <name type="scientific">Phaeodactylibacter xiamenensis</name>
    <dbReference type="NCBI Taxonomy" id="1524460"/>
    <lineage>
        <taxon>Bacteria</taxon>
        <taxon>Pseudomonadati</taxon>
        <taxon>Bacteroidota</taxon>
        <taxon>Saprospiria</taxon>
        <taxon>Saprospirales</taxon>
        <taxon>Haliscomenobacteraceae</taxon>
        <taxon>Phaeodactylibacter</taxon>
    </lineage>
</organism>
<dbReference type="SUPFAM" id="SSF100950">
    <property type="entry name" value="NagB/RpiA/CoA transferase-like"/>
    <property type="match status" value="1"/>
</dbReference>
<dbReference type="InterPro" id="IPR005900">
    <property type="entry name" value="6-phosphogluconolactonase_DevB"/>
</dbReference>
<dbReference type="GO" id="GO:0005975">
    <property type="term" value="P:carbohydrate metabolic process"/>
    <property type="evidence" value="ECO:0007669"/>
    <property type="project" value="UniProtKB-UniRule"/>
</dbReference>
<dbReference type="PANTHER" id="PTHR11054:SF0">
    <property type="entry name" value="6-PHOSPHOGLUCONOLACTONASE"/>
    <property type="match status" value="1"/>
</dbReference>
<dbReference type="UniPathway" id="UPA00115">
    <property type="reaction ID" value="UER00409"/>
</dbReference>
<dbReference type="GO" id="GO:0006098">
    <property type="term" value="P:pentose-phosphate shunt"/>
    <property type="evidence" value="ECO:0007669"/>
    <property type="project" value="UniProtKB-UniPathway"/>
</dbReference>
<sequence length="241" mass="26716">MHIHIADTPGQVARDFAEFFEKWLAEKKEPVNIALSGGSTPAVLFRLWTEEYQDRIDWEKVHFFWGDERCVPPDDAESNFKMADDLFLTPAGVPSCNVHRLRGELPAEAEAGRYGEEIKECLAMKDGWPVFDLIMLGMGGDGHTASIFPHQMELLKAEEVCALAEHPVSGQERVTLTGHVLNNAREVAFLVTGQSKAEKVSAILNKAPGAADYPAAHVQPTHGQLHWFMDQKAAKGVDEKV</sequence>
<dbReference type="PANTHER" id="PTHR11054">
    <property type="entry name" value="6-PHOSPHOGLUCONOLACTONASE"/>
    <property type="match status" value="1"/>
</dbReference>
<dbReference type="NCBIfam" id="TIGR01198">
    <property type="entry name" value="pgl"/>
    <property type="match status" value="1"/>
</dbReference>
<dbReference type="Proteomes" id="UP000029736">
    <property type="component" value="Unassembled WGS sequence"/>
</dbReference>
<comment type="caution">
    <text evidence="9">The sequence shown here is derived from an EMBL/GenBank/DDBJ whole genome shotgun (WGS) entry which is preliminary data.</text>
</comment>
<evidence type="ECO:0000256" key="3">
    <source>
        <dbReference type="ARBA" id="ARBA00004961"/>
    </source>
</evidence>
<evidence type="ECO:0000256" key="4">
    <source>
        <dbReference type="ARBA" id="ARBA00010662"/>
    </source>
</evidence>
<keyword evidence="7" id="KW-0378">Hydrolase</keyword>
<dbReference type="InterPro" id="IPR006148">
    <property type="entry name" value="Glc/Gal-6P_isomerase"/>
</dbReference>
<evidence type="ECO:0000313" key="10">
    <source>
        <dbReference type="Proteomes" id="UP000029736"/>
    </source>
</evidence>
<dbReference type="Pfam" id="PF01182">
    <property type="entry name" value="Glucosamine_iso"/>
    <property type="match status" value="1"/>
</dbReference>
<dbReference type="Gene3D" id="3.40.50.1360">
    <property type="match status" value="1"/>
</dbReference>
<evidence type="ECO:0000259" key="8">
    <source>
        <dbReference type="Pfam" id="PF01182"/>
    </source>
</evidence>